<keyword evidence="5 10" id="KW-0732">Signal</keyword>
<evidence type="ECO:0000256" key="10">
    <source>
        <dbReference type="SAM" id="SignalP"/>
    </source>
</evidence>
<dbReference type="AlphaFoldDB" id="S5G6Z8"/>
<feature type="domain" description="Trypanosome variant surface glycoprotein B-type N-terminal" evidence="11">
    <location>
        <begin position="10"/>
        <end position="362"/>
    </location>
</feature>
<dbReference type="Gene3D" id="4.10.110.20">
    <property type="entry name" value="Variant surface glycoprotein MITAT 1.2, VSG 221, C-terminal domain"/>
    <property type="match status" value="1"/>
</dbReference>
<feature type="region of interest" description="Disordered" evidence="9">
    <location>
        <begin position="378"/>
        <end position="406"/>
    </location>
</feature>
<dbReference type="Pfam" id="PF13206">
    <property type="entry name" value="VSG_B"/>
    <property type="match status" value="1"/>
</dbReference>
<dbReference type="SUPFAM" id="SSF118251">
    <property type="entry name" value="Variant surface glycoprotein MITAT 1.2, VSG 221, C-terminal domain"/>
    <property type="match status" value="1"/>
</dbReference>
<keyword evidence="3" id="KW-1003">Cell membrane</keyword>
<reference evidence="12" key="2">
    <citation type="submission" date="2013-01" db="EMBL/GenBank/DDBJ databases">
        <authorList>
            <person name="Hall J.P.J."/>
            <person name="Barry J.D."/>
        </authorList>
    </citation>
    <scope>NUCLEOTIDE SEQUENCE</scope>
    <source>
        <strain evidence="12">TREU927/4 GUTat 10.1</strain>
    </source>
</reference>
<reference evidence="12" key="1">
    <citation type="journal article" date="2013" name="PLoS Pathog.">
        <title>Mosaic VSGs and the Scale of Trypanosoma brucei Antigenic Variation.</title>
        <authorList>
            <person name="Hall J.P."/>
            <person name="Wang H."/>
            <person name="Barry J.D."/>
        </authorList>
    </citation>
    <scope>NUCLEOTIDE SEQUENCE</scope>
    <source>
        <strain evidence="12">TREU927/4 GUTat 10.1</strain>
    </source>
</reference>
<evidence type="ECO:0000256" key="2">
    <source>
        <dbReference type="ARBA" id="ARBA00004609"/>
    </source>
</evidence>
<gene>
    <name evidence="12" type="primary">VSG</name>
</gene>
<evidence type="ECO:0000256" key="7">
    <source>
        <dbReference type="ARBA" id="ARBA00023180"/>
    </source>
</evidence>
<evidence type="ECO:0000256" key="3">
    <source>
        <dbReference type="ARBA" id="ARBA00022475"/>
    </source>
</evidence>
<proteinExistence type="evidence at transcript level"/>
<evidence type="ECO:0000256" key="9">
    <source>
        <dbReference type="SAM" id="MobiDB-lite"/>
    </source>
</evidence>
<keyword evidence="7" id="KW-0325">Glycoprotein</keyword>
<dbReference type="GO" id="GO:0098552">
    <property type="term" value="C:side of membrane"/>
    <property type="evidence" value="ECO:0007669"/>
    <property type="project" value="UniProtKB-KW"/>
</dbReference>
<dbReference type="InterPro" id="IPR025932">
    <property type="entry name" value="Trypano_VSG_B_N_dom"/>
</dbReference>
<organism evidence="12">
    <name type="scientific">Trypanosoma brucei</name>
    <dbReference type="NCBI Taxonomy" id="5691"/>
    <lineage>
        <taxon>Eukaryota</taxon>
        <taxon>Discoba</taxon>
        <taxon>Euglenozoa</taxon>
        <taxon>Kinetoplastea</taxon>
        <taxon>Metakinetoplastina</taxon>
        <taxon>Trypanosomatida</taxon>
        <taxon>Trypanosomatidae</taxon>
        <taxon>Trypanosoma</taxon>
    </lineage>
</organism>
<dbReference type="EMBL" id="KC434666">
    <property type="protein sequence ID" value="AGQ50010.1"/>
    <property type="molecule type" value="mRNA"/>
</dbReference>
<evidence type="ECO:0000256" key="6">
    <source>
        <dbReference type="ARBA" id="ARBA00023136"/>
    </source>
</evidence>
<feature type="signal peptide" evidence="10">
    <location>
        <begin position="1"/>
        <end position="20"/>
    </location>
</feature>
<evidence type="ECO:0000259" key="11">
    <source>
        <dbReference type="Pfam" id="PF13206"/>
    </source>
</evidence>
<comment type="function">
    <text evidence="1">VSG forms a coat on the surface of the parasite. The trypanosome evades the immune response of the host by expressing a series of antigenically distinct VSGs from an estimated 1000 VSG genes.</text>
</comment>
<comment type="subcellular location">
    <subcellularLocation>
        <location evidence="2">Cell membrane</location>
        <topology evidence="2">Lipid-anchor</topology>
        <topology evidence="2">GPI-anchor</topology>
    </subcellularLocation>
</comment>
<evidence type="ECO:0000256" key="8">
    <source>
        <dbReference type="ARBA" id="ARBA00023288"/>
    </source>
</evidence>
<dbReference type="VEuPathDB" id="TriTrypDB:Tb427_000368300"/>
<dbReference type="InterPro" id="IPR027446">
    <property type="entry name" value="VSG_C_dom_sf"/>
</dbReference>
<evidence type="ECO:0000256" key="5">
    <source>
        <dbReference type="ARBA" id="ARBA00022729"/>
    </source>
</evidence>
<keyword evidence="8" id="KW-0449">Lipoprotein</keyword>
<name>S5G6Z8_9TRYP</name>
<sequence>MATIIAAAAAALLALSFAEGAIKGTNTAVMANLCPALRLGDSKAKFEPQVTAAEPEAAALYKLNMSLAPKGWREQFVEVSGGSPVAKAKPSDAQPPGWDEMWPSWQTAALSLGSNEQNTKFLTAIGLDGATQWQIQNTAELVRSYADAAYDILRQPLTATKPTTADSDLHKQLMQAVYGQEAAPTGDLDSKATTGAASQGYNAACGGGSPGNKAATVAHIVACVCGTDSSVSNEEPCQHDGGLNAGWQASNTPQKAKWEVIRASCPKVESESTSVTDLEHAIRQLTTAITSVSTHAYIGNFKTSCDGASANAACIKLNGAVTGGKADLAKIEPLQKLQNVAQELRNRIAYNNEQQKRIDAVKHLVDLAKAAVKQAKYLTAPPNNSANTDKPSHSKEGAGGTADQRSEKLCNAAKDDQGECDKLKDKGCIFKEDGKDGKKCTLSEEGKQAAKEAESQAEKVEKTTNTTGSNSFVINKAPLWLAVLLFFKTISPSFFSFNKIC</sequence>
<feature type="chain" id="PRO_5004536466" evidence="10">
    <location>
        <begin position="21"/>
        <end position="501"/>
    </location>
</feature>
<evidence type="ECO:0000313" key="12">
    <source>
        <dbReference type="EMBL" id="AGQ50010.1"/>
    </source>
</evidence>
<protein>
    <submittedName>
        <fullName evidence="12">Variant surface glycoprotein</fullName>
    </submittedName>
</protein>
<keyword evidence="4" id="KW-0336">GPI-anchor</keyword>
<keyword evidence="6" id="KW-0472">Membrane</keyword>
<evidence type="ECO:0000256" key="4">
    <source>
        <dbReference type="ARBA" id="ARBA00022622"/>
    </source>
</evidence>
<evidence type="ECO:0000256" key="1">
    <source>
        <dbReference type="ARBA" id="ARBA00002523"/>
    </source>
</evidence>
<dbReference type="GO" id="GO:0005886">
    <property type="term" value="C:plasma membrane"/>
    <property type="evidence" value="ECO:0007669"/>
    <property type="project" value="UniProtKB-SubCell"/>
</dbReference>
<accession>S5G6Z8</accession>